<name>A0A7D9M1G0_PARCT</name>
<evidence type="ECO:0000313" key="13">
    <source>
        <dbReference type="Proteomes" id="UP001152795"/>
    </source>
</evidence>
<evidence type="ECO:0000256" key="1">
    <source>
        <dbReference type="ARBA" id="ARBA00002791"/>
    </source>
</evidence>
<dbReference type="GO" id="GO:0018279">
    <property type="term" value="P:protein N-linked glycosylation via asparagine"/>
    <property type="evidence" value="ECO:0007669"/>
    <property type="project" value="TreeGrafter"/>
</dbReference>
<comment type="pathway">
    <text evidence="3 11">Protein modification; protein glycosylation.</text>
</comment>
<evidence type="ECO:0000313" key="12">
    <source>
        <dbReference type="EMBL" id="CAB4041772.1"/>
    </source>
</evidence>
<evidence type="ECO:0000256" key="4">
    <source>
        <dbReference type="ARBA" id="ARBA00008905"/>
    </source>
</evidence>
<evidence type="ECO:0000256" key="6">
    <source>
        <dbReference type="ARBA" id="ARBA00022692"/>
    </source>
</evidence>
<protein>
    <recommendedName>
        <fullName evidence="5 11">Dolichyl-diphosphooligosaccharide--protein glycosyltransferase subunit 1</fullName>
    </recommendedName>
</protein>
<gene>
    <name evidence="12" type="ORF">PACLA_8A040771</name>
</gene>
<evidence type="ECO:0000256" key="7">
    <source>
        <dbReference type="ARBA" id="ARBA00022729"/>
    </source>
</evidence>
<sequence length="94" mass="10647">MVFSHALRAFPEKIGQAEKQNVVFEGNHYFLSPYKTGKQTTTVKLASATVESYSKLKPSSQDEETITYGPYENIAPLQKSNMKIHYENNSPFLT</sequence>
<dbReference type="PANTHER" id="PTHR21049:SF0">
    <property type="entry name" value="DOLICHYL-DIPHOSPHOOLIGOSACCHARIDE--PROTEIN GLYCOSYLTRANSFERASE SUBUNIT 1"/>
    <property type="match status" value="1"/>
</dbReference>
<comment type="subcellular location">
    <subcellularLocation>
        <location evidence="2 11">Endoplasmic reticulum membrane</location>
        <topology evidence="2 11">Single-pass type I membrane protein</topology>
    </subcellularLocation>
</comment>
<dbReference type="Pfam" id="PF04597">
    <property type="entry name" value="Ribophorin_I"/>
    <property type="match status" value="1"/>
</dbReference>
<evidence type="ECO:0000256" key="8">
    <source>
        <dbReference type="ARBA" id="ARBA00022824"/>
    </source>
</evidence>
<comment type="caution">
    <text evidence="12">The sequence shown here is derived from an EMBL/GenBank/DDBJ whole genome shotgun (WGS) entry which is preliminary data.</text>
</comment>
<comment type="function">
    <text evidence="1 11">Subunit of the oligosaccharyl transferase (OST) complex that catalyzes the initial transfer of a defined glycan (Glc(3)Man(9)GlcNAc(2) in eukaryotes) from the lipid carrier dolichol-pyrophosphate to an asparagine residue within an Asn-X-Ser/Thr consensus motif in nascent polypeptide chains, the first step in protein N-glycosylation. N-glycosylation occurs cotranslationally and the complex associates with the Sec61 complex at the channel-forming translocon complex that mediates protein translocation across the endoplasmic reticulum (ER). All subunits are required for a maximal enzyme activity.</text>
</comment>
<keyword evidence="7" id="KW-0732">Signal</keyword>
<dbReference type="GO" id="GO:0008250">
    <property type="term" value="C:oligosaccharyltransferase complex"/>
    <property type="evidence" value="ECO:0007669"/>
    <property type="project" value="UniProtKB-UniRule"/>
</dbReference>
<dbReference type="Proteomes" id="UP001152795">
    <property type="component" value="Unassembled WGS sequence"/>
</dbReference>
<keyword evidence="9" id="KW-1133">Transmembrane helix</keyword>
<evidence type="ECO:0000256" key="3">
    <source>
        <dbReference type="ARBA" id="ARBA00004922"/>
    </source>
</evidence>
<keyword evidence="6" id="KW-0812">Transmembrane</keyword>
<dbReference type="UniPathway" id="UPA00378"/>
<keyword evidence="13" id="KW-1185">Reference proteome</keyword>
<evidence type="ECO:0000256" key="10">
    <source>
        <dbReference type="ARBA" id="ARBA00023136"/>
    </source>
</evidence>
<keyword evidence="8 11" id="KW-0256">Endoplasmic reticulum</keyword>
<proteinExistence type="inferred from homology"/>
<dbReference type="EMBL" id="CACRXK020028906">
    <property type="protein sequence ID" value="CAB4041772.1"/>
    <property type="molecule type" value="Genomic_DNA"/>
</dbReference>
<dbReference type="OrthoDB" id="310030at2759"/>
<evidence type="ECO:0000256" key="9">
    <source>
        <dbReference type="ARBA" id="ARBA00022989"/>
    </source>
</evidence>
<organism evidence="12 13">
    <name type="scientific">Paramuricea clavata</name>
    <name type="common">Red gorgonian</name>
    <name type="synonym">Violescent sea-whip</name>
    <dbReference type="NCBI Taxonomy" id="317549"/>
    <lineage>
        <taxon>Eukaryota</taxon>
        <taxon>Metazoa</taxon>
        <taxon>Cnidaria</taxon>
        <taxon>Anthozoa</taxon>
        <taxon>Octocorallia</taxon>
        <taxon>Malacalcyonacea</taxon>
        <taxon>Plexauridae</taxon>
        <taxon>Paramuricea</taxon>
    </lineage>
</organism>
<comment type="subunit">
    <text evidence="11">Component of the oligosaccharyltransferase (OST) complex.</text>
</comment>
<comment type="similarity">
    <text evidence="4 11">Belongs to the OST1 family.</text>
</comment>
<evidence type="ECO:0000256" key="11">
    <source>
        <dbReference type="RuleBase" id="RU361143"/>
    </source>
</evidence>
<feature type="non-terminal residue" evidence="12">
    <location>
        <position position="94"/>
    </location>
</feature>
<evidence type="ECO:0000256" key="5">
    <source>
        <dbReference type="ARBA" id="ARBA00017611"/>
    </source>
</evidence>
<accession>A0A7D9M1G0</accession>
<dbReference type="AlphaFoldDB" id="A0A7D9M1G0"/>
<dbReference type="InterPro" id="IPR007676">
    <property type="entry name" value="Ribophorin_I"/>
</dbReference>
<keyword evidence="10" id="KW-0472">Membrane</keyword>
<evidence type="ECO:0000256" key="2">
    <source>
        <dbReference type="ARBA" id="ARBA00004115"/>
    </source>
</evidence>
<reference evidence="12" key="1">
    <citation type="submission" date="2020-04" db="EMBL/GenBank/DDBJ databases">
        <authorList>
            <person name="Alioto T."/>
            <person name="Alioto T."/>
            <person name="Gomez Garrido J."/>
        </authorList>
    </citation>
    <scope>NUCLEOTIDE SEQUENCE</scope>
    <source>
        <strain evidence="12">A484AB</strain>
    </source>
</reference>
<dbReference type="PANTHER" id="PTHR21049">
    <property type="entry name" value="RIBOPHORIN I"/>
    <property type="match status" value="1"/>
</dbReference>